<dbReference type="GO" id="GO:0005737">
    <property type="term" value="C:cytoplasm"/>
    <property type="evidence" value="ECO:0007669"/>
    <property type="project" value="TreeGrafter"/>
</dbReference>
<dbReference type="InterPro" id="IPR051468">
    <property type="entry name" value="Fungal_SecMetab_SDRs"/>
</dbReference>
<dbReference type="EMBL" id="JAFJYH010000339">
    <property type="protein sequence ID" value="KAG4413000.1"/>
    <property type="molecule type" value="Genomic_DNA"/>
</dbReference>
<dbReference type="PANTHER" id="PTHR43544">
    <property type="entry name" value="SHORT-CHAIN DEHYDROGENASE/REDUCTASE"/>
    <property type="match status" value="1"/>
</dbReference>
<dbReference type="InterPro" id="IPR020904">
    <property type="entry name" value="Sc_DH/Rdtase_CS"/>
</dbReference>
<dbReference type="OrthoDB" id="9876299at2759"/>
<keyword evidence="5" id="KW-1185">Reference proteome</keyword>
<dbReference type="AlphaFoldDB" id="A0A8H7T5S2"/>
<evidence type="ECO:0000256" key="2">
    <source>
        <dbReference type="ARBA" id="ARBA00022857"/>
    </source>
</evidence>
<evidence type="ECO:0000256" key="3">
    <source>
        <dbReference type="ARBA" id="ARBA00023002"/>
    </source>
</evidence>
<dbReference type="Pfam" id="PF00106">
    <property type="entry name" value="adh_short"/>
    <property type="match status" value="1"/>
</dbReference>
<dbReference type="SUPFAM" id="SSF51735">
    <property type="entry name" value="NAD(P)-binding Rossmann-fold domains"/>
    <property type="match status" value="1"/>
</dbReference>
<accession>A0A8H7T5S2</accession>
<reference evidence="4" key="1">
    <citation type="submission" date="2021-02" db="EMBL/GenBank/DDBJ databases">
        <title>Genome sequence Cadophora malorum strain M34.</title>
        <authorList>
            <person name="Stefanovic E."/>
            <person name="Vu D."/>
            <person name="Scully C."/>
            <person name="Dijksterhuis J."/>
            <person name="Roader J."/>
            <person name="Houbraken J."/>
        </authorList>
    </citation>
    <scope>NUCLEOTIDE SEQUENCE</scope>
    <source>
        <strain evidence="4">M34</strain>
    </source>
</reference>
<dbReference type="InterPro" id="IPR036291">
    <property type="entry name" value="NAD(P)-bd_dom_sf"/>
</dbReference>
<dbReference type="PANTHER" id="PTHR43544:SF7">
    <property type="entry name" value="NADB-LER2"/>
    <property type="match status" value="1"/>
</dbReference>
<evidence type="ECO:0000313" key="4">
    <source>
        <dbReference type="EMBL" id="KAG4413000.1"/>
    </source>
</evidence>
<keyword evidence="3" id="KW-0560">Oxidoreductase</keyword>
<evidence type="ECO:0000313" key="5">
    <source>
        <dbReference type="Proteomes" id="UP000664132"/>
    </source>
</evidence>
<keyword evidence="2" id="KW-0521">NADP</keyword>
<evidence type="ECO:0008006" key="6">
    <source>
        <dbReference type="Google" id="ProtNLM"/>
    </source>
</evidence>
<comment type="caution">
    <text evidence="4">The sequence shown here is derived from an EMBL/GenBank/DDBJ whole genome shotgun (WGS) entry which is preliminary data.</text>
</comment>
<dbReference type="Proteomes" id="UP000664132">
    <property type="component" value="Unassembled WGS sequence"/>
</dbReference>
<proteinExistence type="inferred from homology"/>
<gene>
    <name evidence="4" type="ORF">IFR04_013859</name>
</gene>
<sequence>MSELTYLITGAGRGIGKGILSALMTRPNTTIIAAVRDTSTATNSLSTVPVGKDSKIIIVKLDATIDTDPSTAVEILKSKHNISKIDVLLSNAGLLDGIARYTFMPLLLLSPSPKFLVITSSIGSITDMEKYPVPFFAYGISKAAANYLVRKVAFENPKVVAVAFNPGWV</sequence>
<protein>
    <recommendedName>
        <fullName evidence="6">NAD(P)-binding protein</fullName>
    </recommendedName>
</protein>
<dbReference type="GO" id="GO:0016491">
    <property type="term" value="F:oxidoreductase activity"/>
    <property type="evidence" value="ECO:0007669"/>
    <property type="project" value="UniProtKB-KW"/>
</dbReference>
<evidence type="ECO:0000256" key="1">
    <source>
        <dbReference type="ARBA" id="ARBA00006484"/>
    </source>
</evidence>
<dbReference type="PRINTS" id="PR00081">
    <property type="entry name" value="GDHRDH"/>
</dbReference>
<dbReference type="Gene3D" id="3.40.50.720">
    <property type="entry name" value="NAD(P)-binding Rossmann-like Domain"/>
    <property type="match status" value="2"/>
</dbReference>
<name>A0A8H7T5S2_9HELO</name>
<organism evidence="4 5">
    <name type="scientific">Cadophora malorum</name>
    <dbReference type="NCBI Taxonomy" id="108018"/>
    <lineage>
        <taxon>Eukaryota</taxon>
        <taxon>Fungi</taxon>
        <taxon>Dikarya</taxon>
        <taxon>Ascomycota</taxon>
        <taxon>Pezizomycotina</taxon>
        <taxon>Leotiomycetes</taxon>
        <taxon>Helotiales</taxon>
        <taxon>Ploettnerulaceae</taxon>
        <taxon>Cadophora</taxon>
    </lineage>
</organism>
<comment type="similarity">
    <text evidence="1">Belongs to the short-chain dehydrogenases/reductases (SDR) family.</text>
</comment>
<dbReference type="InterPro" id="IPR002347">
    <property type="entry name" value="SDR_fam"/>
</dbReference>
<dbReference type="PROSITE" id="PS00061">
    <property type="entry name" value="ADH_SHORT"/>
    <property type="match status" value="1"/>
</dbReference>